<evidence type="ECO:0000256" key="3">
    <source>
        <dbReference type="ARBA" id="ARBA00022448"/>
    </source>
</evidence>
<organism evidence="6 7">
    <name type="scientific">Psittacicella hinzii</name>
    <dbReference type="NCBI Taxonomy" id="2028575"/>
    <lineage>
        <taxon>Bacteria</taxon>
        <taxon>Pseudomonadati</taxon>
        <taxon>Pseudomonadota</taxon>
        <taxon>Gammaproteobacteria</taxon>
        <taxon>Pasteurellales</taxon>
        <taxon>Psittacicellaceae</taxon>
        <taxon>Psittacicella</taxon>
    </lineage>
</organism>
<evidence type="ECO:0000256" key="4">
    <source>
        <dbReference type="ARBA" id="ARBA00022729"/>
    </source>
</evidence>
<comment type="subcellular location">
    <subcellularLocation>
        <location evidence="1">Cell envelope</location>
    </subcellularLocation>
</comment>
<dbReference type="SUPFAM" id="SSF53850">
    <property type="entry name" value="Periplasmic binding protein-like II"/>
    <property type="match status" value="1"/>
</dbReference>
<proteinExistence type="inferred from homology"/>
<evidence type="ECO:0000256" key="1">
    <source>
        <dbReference type="ARBA" id="ARBA00004196"/>
    </source>
</evidence>
<name>A0A3A1YRQ2_9GAMM</name>
<evidence type="ECO:0000259" key="5">
    <source>
        <dbReference type="Pfam" id="PF00496"/>
    </source>
</evidence>
<evidence type="ECO:0000313" key="7">
    <source>
        <dbReference type="Proteomes" id="UP000265916"/>
    </source>
</evidence>
<comment type="similarity">
    <text evidence="2">Belongs to the bacterial solute-binding protein 5 family.</text>
</comment>
<dbReference type="GO" id="GO:1904680">
    <property type="term" value="F:peptide transmembrane transporter activity"/>
    <property type="evidence" value="ECO:0007669"/>
    <property type="project" value="TreeGrafter"/>
</dbReference>
<sequence length="571" mass="64606">MLEFSSFTHLKDRPMLTFTQTLTTLFNSKITRLSTVTLALGSLVVGSLNPAYAVVPAGTKLAAQQTLALAFPASPDTLDPNLLKFSADFKTLRPVFDTLTRLNNEGKYIPVGATSWDVSDDGLTWTFHLRKEAKWQDGKAVTAHDYVYSWRRLTDPKTAAPYGDYLAQANVKNAKEVYSGKLPVSALGVKALDDYTIQVQLTYPTAWLYQMFSSVMTAPVRKDLIAKYGELWTNPDHFVGNGPYKIGYYRVNDQMVYDKWNGYWDAKNVHLTQVRHDYVKDPVTAYYRYLSGEYLVSDVPAQYLDLINKERPKEVFHVPAGRTAYFSFNTQRIPDANVRKALSLLTDRSMITKQIIKSNVPTSAFASPYLDDLELVKQQPWFKQAQKTNVATAVELLKQAGYTPANPLRLTLTQPSTPENDKIYVALAGSWRQASGGLIDLKQEAVEATSYYDKYNRTDYDLIIASYGMDYTQASTFYNIFLSDSPINNRKFISKEYDNLVVTANRSTDKATRQKLYAQANQVLVDGYQAAPLWYVETLILKKPQLKGYYTGLGVTYYQDMYIVANGNEKK</sequence>
<dbReference type="EMBL" id="NRJG01000057">
    <property type="protein sequence ID" value="RIY38697.1"/>
    <property type="molecule type" value="Genomic_DNA"/>
</dbReference>
<dbReference type="GO" id="GO:0030288">
    <property type="term" value="C:outer membrane-bounded periplasmic space"/>
    <property type="evidence" value="ECO:0007669"/>
    <property type="project" value="TreeGrafter"/>
</dbReference>
<dbReference type="InterPro" id="IPR000914">
    <property type="entry name" value="SBP_5_dom"/>
</dbReference>
<dbReference type="PANTHER" id="PTHR30290:SF10">
    <property type="entry name" value="PERIPLASMIC OLIGOPEPTIDE-BINDING PROTEIN-RELATED"/>
    <property type="match status" value="1"/>
</dbReference>
<dbReference type="Gene3D" id="3.10.105.10">
    <property type="entry name" value="Dipeptide-binding Protein, Domain 3"/>
    <property type="match status" value="1"/>
</dbReference>
<dbReference type="InterPro" id="IPR039424">
    <property type="entry name" value="SBP_5"/>
</dbReference>
<feature type="domain" description="Solute-binding protein family 5" evidence="5">
    <location>
        <begin position="108"/>
        <end position="488"/>
    </location>
</feature>
<keyword evidence="4" id="KW-0732">Signal</keyword>
<keyword evidence="7" id="KW-1185">Reference proteome</keyword>
<reference evidence="6 7" key="1">
    <citation type="submission" date="2017-08" db="EMBL/GenBank/DDBJ databases">
        <title>Reclassification of Bisgaard taxon 37 and 44.</title>
        <authorList>
            <person name="Christensen H."/>
        </authorList>
    </citation>
    <scope>NUCLEOTIDE SEQUENCE [LARGE SCALE GENOMIC DNA]</scope>
    <source>
        <strain evidence="6 7">111</strain>
    </source>
</reference>
<evidence type="ECO:0000313" key="6">
    <source>
        <dbReference type="EMBL" id="RIY38697.1"/>
    </source>
</evidence>
<protein>
    <recommendedName>
        <fullName evidence="5">Solute-binding protein family 5 domain-containing protein</fullName>
    </recommendedName>
</protein>
<evidence type="ECO:0000256" key="2">
    <source>
        <dbReference type="ARBA" id="ARBA00005695"/>
    </source>
</evidence>
<dbReference type="Gene3D" id="3.90.76.10">
    <property type="entry name" value="Dipeptide-binding Protein, Domain 1"/>
    <property type="match status" value="1"/>
</dbReference>
<keyword evidence="3" id="KW-0813">Transport</keyword>
<dbReference type="CDD" id="cd08504">
    <property type="entry name" value="PBP2_OppA"/>
    <property type="match status" value="1"/>
</dbReference>
<dbReference type="AlphaFoldDB" id="A0A3A1YRQ2"/>
<dbReference type="GO" id="GO:0043190">
    <property type="term" value="C:ATP-binding cassette (ABC) transporter complex"/>
    <property type="evidence" value="ECO:0007669"/>
    <property type="project" value="InterPro"/>
</dbReference>
<dbReference type="Pfam" id="PF00496">
    <property type="entry name" value="SBP_bac_5"/>
    <property type="match status" value="1"/>
</dbReference>
<comment type="caution">
    <text evidence="6">The sequence shown here is derived from an EMBL/GenBank/DDBJ whole genome shotgun (WGS) entry which is preliminary data.</text>
</comment>
<dbReference type="PANTHER" id="PTHR30290">
    <property type="entry name" value="PERIPLASMIC BINDING COMPONENT OF ABC TRANSPORTER"/>
    <property type="match status" value="1"/>
</dbReference>
<dbReference type="Proteomes" id="UP000265916">
    <property type="component" value="Unassembled WGS sequence"/>
</dbReference>
<dbReference type="PIRSF" id="PIRSF002741">
    <property type="entry name" value="MppA"/>
    <property type="match status" value="1"/>
</dbReference>
<dbReference type="GO" id="GO:0015833">
    <property type="term" value="P:peptide transport"/>
    <property type="evidence" value="ECO:0007669"/>
    <property type="project" value="TreeGrafter"/>
</dbReference>
<gene>
    <name evidence="6" type="ORF">CKF58_03590</name>
</gene>
<dbReference type="FunFam" id="3.90.76.10:FF:000001">
    <property type="entry name" value="Oligopeptide ABC transporter substrate-binding protein"/>
    <property type="match status" value="1"/>
</dbReference>
<dbReference type="OrthoDB" id="9801912at2"/>
<dbReference type="Gene3D" id="3.40.190.10">
    <property type="entry name" value="Periplasmic binding protein-like II"/>
    <property type="match status" value="1"/>
</dbReference>
<accession>A0A3A1YRQ2</accession>
<dbReference type="InterPro" id="IPR030678">
    <property type="entry name" value="Peptide/Ni-bd"/>
</dbReference>